<proteinExistence type="predicted"/>
<name>A0ABW6S226_9NOCA</name>
<evidence type="ECO:0000313" key="2">
    <source>
        <dbReference type="EMBL" id="MFF3570347.1"/>
    </source>
</evidence>
<keyword evidence="3" id="KW-1185">Reference proteome</keyword>
<feature type="compositionally biased region" description="Basic residues" evidence="1">
    <location>
        <begin position="46"/>
        <end position="60"/>
    </location>
</feature>
<protein>
    <submittedName>
        <fullName evidence="2">Uncharacterized protein</fullName>
    </submittedName>
</protein>
<sequence>MNHMQDRARPADRSTEHPAERADLTAWRARHELRRSNAAQPIASKRTYRRTTKHRKRDAE</sequence>
<comment type="caution">
    <text evidence="2">The sequence shown here is derived from an EMBL/GenBank/DDBJ whole genome shotgun (WGS) entry which is preliminary data.</text>
</comment>
<dbReference type="EMBL" id="JBIAQY010000007">
    <property type="protein sequence ID" value="MFF3570347.1"/>
    <property type="molecule type" value="Genomic_DNA"/>
</dbReference>
<accession>A0ABW6S226</accession>
<organism evidence="2 3">
    <name type="scientific">Nocardia jiangxiensis</name>
    <dbReference type="NCBI Taxonomy" id="282685"/>
    <lineage>
        <taxon>Bacteria</taxon>
        <taxon>Bacillati</taxon>
        <taxon>Actinomycetota</taxon>
        <taxon>Actinomycetes</taxon>
        <taxon>Mycobacteriales</taxon>
        <taxon>Nocardiaceae</taxon>
        <taxon>Nocardia</taxon>
    </lineage>
</organism>
<dbReference type="Proteomes" id="UP001601992">
    <property type="component" value="Unassembled WGS sequence"/>
</dbReference>
<dbReference type="RefSeq" id="WP_040821236.1">
    <property type="nucleotide sequence ID" value="NZ_JBIAQY010000007.1"/>
</dbReference>
<gene>
    <name evidence="2" type="ORF">ACFYXQ_21455</name>
</gene>
<reference evidence="2 3" key="1">
    <citation type="submission" date="2024-10" db="EMBL/GenBank/DDBJ databases">
        <title>The Natural Products Discovery Center: Release of the First 8490 Sequenced Strains for Exploring Actinobacteria Biosynthetic Diversity.</title>
        <authorList>
            <person name="Kalkreuter E."/>
            <person name="Kautsar S.A."/>
            <person name="Yang D."/>
            <person name="Bader C.D."/>
            <person name="Teijaro C.N."/>
            <person name="Fluegel L."/>
            <person name="Davis C.M."/>
            <person name="Simpson J.R."/>
            <person name="Lauterbach L."/>
            <person name="Steele A.D."/>
            <person name="Gui C."/>
            <person name="Meng S."/>
            <person name="Li G."/>
            <person name="Viehrig K."/>
            <person name="Ye F."/>
            <person name="Su P."/>
            <person name="Kiefer A.F."/>
            <person name="Nichols A."/>
            <person name="Cepeda A.J."/>
            <person name="Yan W."/>
            <person name="Fan B."/>
            <person name="Jiang Y."/>
            <person name="Adhikari A."/>
            <person name="Zheng C.-J."/>
            <person name="Schuster L."/>
            <person name="Cowan T.M."/>
            <person name="Smanski M.J."/>
            <person name="Chevrette M.G."/>
            <person name="De Carvalho L.P.S."/>
            <person name="Shen B."/>
        </authorList>
    </citation>
    <scope>NUCLEOTIDE SEQUENCE [LARGE SCALE GENOMIC DNA]</scope>
    <source>
        <strain evidence="2 3">NPDC002593</strain>
    </source>
</reference>
<feature type="region of interest" description="Disordered" evidence="1">
    <location>
        <begin position="1"/>
        <end position="60"/>
    </location>
</feature>
<evidence type="ECO:0000313" key="3">
    <source>
        <dbReference type="Proteomes" id="UP001601992"/>
    </source>
</evidence>
<evidence type="ECO:0000256" key="1">
    <source>
        <dbReference type="SAM" id="MobiDB-lite"/>
    </source>
</evidence>
<feature type="compositionally biased region" description="Basic and acidic residues" evidence="1">
    <location>
        <begin position="1"/>
        <end position="23"/>
    </location>
</feature>